<name>A0A0A8YBV0_ARUDO</name>
<reference evidence="1" key="2">
    <citation type="journal article" date="2015" name="Data Brief">
        <title>Shoot transcriptome of the giant reed, Arundo donax.</title>
        <authorList>
            <person name="Barrero R.A."/>
            <person name="Guerrero F.D."/>
            <person name="Moolhuijzen P."/>
            <person name="Goolsby J.A."/>
            <person name="Tidwell J."/>
            <person name="Bellgard S.E."/>
            <person name="Bellgard M.I."/>
        </authorList>
    </citation>
    <scope>NUCLEOTIDE SEQUENCE</scope>
    <source>
        <tissue evidence="1">Shoot tissue taken approximately 20 cm above the soil surface</tissue>
    </source>
</reference>
<organism evidence="1">
    <name type="scientific">Arundo donax</name>
    <name type="common">Giant reed</name>
    <name type="synonym">Donax arundinaceus</name>
    <dbReference type="NCBI Taxonomy" id="35708"/>
    <lineage>
        <taxon>Eukaryota</taxon>
        <taxon>Viridiplantae</taxon>
        <taxon>Streptophyta</taxon>
        <taxon>Embryophyta</taxon>
        <taxon>Tracheophyta</taxon>
        <taxon>Spermatophyta</taxon>
        <taxon>Magnoliopsida</taxon>
        <taxon>Liliopsida</taxon>
        <taxon>Poales</taxon>
        <taxon>Poaceae</taxon>
        <taxon>PACMAD clade</taxon>
        <taxon>Arundinoideae</taxon>
        <taxon>Arundineae</taxon>
        <taxon>Arundo</taxon>
    </lineage>
</organism>
<reference evidence="1" key="1">
    <citation type="submission" date="2014-09" db="EMBL/GenBank/DDBJ databases">
        <authorList>
            <person name="Magalhaes I.L.F."/>
            <person name="Oliveira U."/>
            <person name="Santos F.R."/>
            <person name="Vidigal T.H.D.A."/>
            <person name="Brescovit A.D."/>
            <person name="Santos A.J."/>
        </authorList>
    </citation>
    <scope>NUCLEOTIDE SEQUENCE</scope>
    <source>
        <tissue evidence="1">Shoot tissue taken approximately 20 cm above the soil surface</tissue>
    </source>
</reference>
<sequence>MPSSHMNYTENIIFLLILI</sequence>
<accession>A0A0A8YBV0</accession>
<dbReference type="AlphaFoldDB" id="A0A0A8YBV0"/>
<evidence type="ECO:0000313" key="1">
    <source>
        <dbReference type="EMBL" id="JAD22838.1"/>
    </source>
</evidence>
<protein>
    <submittedName>
        <fullName evidence="1">Uncharacterized protein</fullName>
    </submittedName>
</protein>
<dbReference type="EMBL" id="GBRH01275057">
    <property type="protein sequence ID" value="JAD22838.1"/>
    <property type="molecule type" value="Transcribed_RNA"/>
</dbReference>
<proteinExistence type="predicted"/>